<feature type="compositionally biased region" description="Basic residues" evidence="1">
    <location>
        <begin position="40"/>
        <end position="49"/>
    </location>
</feature>
<dbReference type="EMBL" id="BKCJ010296111">
    <property type="protein sequence ID" value="GEZ57818.1"/>
    <property type="molecule type" value="Genomic_DNA"/>
</dbReference>
<accession>A0A699IGA5</accession>
<protein>
    <recommendedName>
        <fullName evidence="2">Reverse transcriptase Ty1/copia-type domain-containing protein</fullName>
    </recommendedName>
</protein>
<dbReference type="Pfam" id="PF07727">
    <property type="entry name" value="RVT_2"/>
    <property type="match status" value="1"/>
</dbReference>
<dbReference type="InterPro" id="IPR013103">
    <property type="entry name" value="RVT_2"/>
</dbReference>
<dbReference type="PANTHER" id="PTHR11439:SF496">
    <property type="entry name" value="RNA-DIRECTED DNA POLYMERASE"/>
    <property type="match status" value="1"/>
</dbReference>
<dbReference type="Gene3D" id="3.30.420.10">
    <property type="entry name" value="Ribonuclease H-like superfamily/Ribonuclease H"/>
    <property type="match status" value="1"/>
</dbReference>
<evidence type="ECO:0000313" key="3">
    <source>
        <dbReference type="EMBL" id="GEZ57818.1"/>
    </source>
</evidence>
<dbReference type="AlphaFoldDB" id="A0A699IGA5"/>
<sequence length="792" mass="90678">MHSMSKTVTKLHVMLKLHEQTLPLKEVAPALHVIRARRIQKNQKKKSYKAAKGNQGKGKAKIGYAPVQAPPFAPKPKNPPTRKKDNPAKDAICHQCGEVEKLQHDGLLDSTDIKSFEKCISCMSRKMARKPYSHQVERATDLLGLIHTDVCGPFKIISRQEAYYFVTFTDDFSRYGYVYLLKHKHEVFETFKVFQNKVENQLGKTIKSLCSGRRDMVCFMMSQTTLSKSFLDSALESVARILNMVPNNKFDKTPYEVWHGIPKGHDGIFFLLPTREQSFVPWNVEFFENDIIDQDASRSLEDLEIIQEKDTHPSIDISLNHEDDDQEIDEPQRDLGEPANYKAALLDPEYVKWLNAMNVEIQFMKDNEVWKLVDLPPNGKTIRHKWLLKKKTDMDGAVHTYKAHIRAIRILIAIAAFYDNEIWQIDVKLPSSIDISMKSQNYDEQCVYVKASGSYVTFIILYAHDTLIIGNNIQMLQDVKSYLVRCFAVKDLEEAAYILGIKIYQDRSKRLIGLYQSAYTEKIFKRFYMKNSKRRTIPMQEKLKFSKSQGASTPTEIQRLQNIPYALAVGSIMYVVRCTRPDDAFAQNIASGFQHNPGEVHWTVVKNIVKYLRNTNDMFLVYEGDTKRELRVSCYTDAGYLTDADNMKSQIGYVFVLNGGVVDRKSTKQSIFATSSTNAEYIAAFDASKEAVWIRKFIFGLGVVPTIEEPINMYCDNTEAIAIAKDHGVTKGARHFRTNIHYLRETIEMGDVRIEKVNTDDNLAYPFTKALAFPKHSELTEKIGMILASSLM</sequence>
<gene>
    <name evidence="3" type="ORF">Tci_529791</name>
</gene>
<dbReference type="InterPro" id="IPR012337">
    <property type="entry name" value="RNaseH-like_sf"/>
</dbReference>
<name>A0A699IGA5_TANCI</name>
<evidence type="ECO:0000259" key="2">
    <source>
        <dbReference type="Pfam" id="PF07727"/>
    </source>
</evidence>
<feature type="domain" description="Reverse transcriptase Ty1/copia-type" evidence="2">
    <location>
        <begin position="442"/>
        <end position="540"/>
    </location>
</feature>
<dbReference type="InterPro" id="IPR036397">
    <property type="entry name" value="RNaseH_sf"/>
</dbReference>
<dbReference type="CDD" id="cd09272">
    <property type="entry name" value="RNase_HI_RT_Ty1"/>
    <property type="match status" value="1"/>
</dbReference>
<feature type="region of interest" description="Disordered" evidence="1">
    <location>
        <begin position="314"/>
        <end position="334"/>
    </location>
</feature>
<feature type="compositionally biased region" description="Pro residues" evidence="1">
    <location>
        <begin position="68"/>
        <end position="79"/>
    </location>
</feature>
<dbReference type="GO" id="GO:0003676">
    <property type="term" value="F:nucleic acid binding"/>
    <property type="evidence" value="ECO:0007669"/>
    <property type="project" value="InterPro"/>
</dbReference>
<organism evidence="3">
    <name type="scientific">Tanacetum cinerariifolium</name>
    <name type="common">Dalmatian daisy</name>
    <name type="synonym">Chrysanthemum cinerariifolium</name>
    <dbReference type="NCBI Taxonomy" id="118510"/>
    <lineage>
        <taxon>Eukaryota</taxon>
        <taxon>Viridiplantae</taxon>
        <taxon>Streptophyta</taxon>
        <taxon>Embryophyta</taxon>
        <taxon>Tracheophyta</taxon>
        <taxon>Spermatophyta</taxon>
        <taxon>Magnoliopsida</taxon>
        <taxon>eudicotyledons</taxon>
        <taxon>Gunneridae</taxon>
        <taxon>Pentapetalae</taxon>
        <taxon>asterids</taxon>
        <taxon>campanulids</taxon>
        <taxon>Asterales</taxon>
        <taxon>Asteraceae</taxon>
        <taxon>Asteroideae</taxon>
        <taxon>Anthemideae</taxon>
        <taxon>Anthemidinae</taxon>
        <taxon>Tanacetum</taxon>
    </lineage>
</organism>
<evidence type="ECO:0000256" key="1">
    <source>
        <dbReference type="SAM" id="MobiDB-lite"/>
    </source>
</evidence>
<dbReference type="PANTHER" id="PTHR11439">
    <property type="entry name" value="GAG-POL-RELATED RETROTRANSPOSON"/>
    <property type="match status" value="1"/>
</dbReference>
<feature type="region of interest" description="Disordered" evidence="1">
    <location>
        <begin position="40"/>
        <end position="88"/>
    </location>
</feature>
<comment type="caution">
    <text evidence="3">The sequence shown here is derived from an EMBL/GenBank/DDBJ whole genome shotgun (WGS) entry which is preliminary data.</text>
</comment>
<dbReference type="SUPFAM" id="SSF53098">
    <property type="entry name" value="Ribonuclease H-like"/>
    <property type="match status" value="1"/>
</dbReference>
<reference evidence="3" key="1">
    <citation type="journal article" date="2019" name="Sci. Rep.">
        <title>Draft genome of Tanacetum cinerariifolium, the natural source of mosquito coil.</title>
        <authorList>
            <person name="Yamashiro T."/>
            <person name="Shiraishi A."/>
            <person name="Satake H."/>
            <person name="Nakayama K."/>
        </authorList>
    </citation>
    <scope>NUCLEOTIDE SEQUENCE</scope>
</reference>
<proteinExistence type="predicted"/>